<evidence type="ECO:0000313" key="3">
    <source>
        <dbReference type="Proteomes" id="UP000188181"/>
    </source>
</evidence>
<evidence type="ECO:0000259" key="1">
    <source>
        <dbReference type="Pfam" id="PF01882"/>
    </source>
</evidence>
<dbReference type="OrthoDB" id="9780819at2"/>
<evidence type="ECO:0000313" key="2">
    <source>
        <dbReference type="EMBL" id="AQQ71076.1"/>
    </source>
</evidence>
<accession>A0A1Q2MEE8</accession>
<dbReference type="Gene3D" id="3.40.50.410">
    <property type="entry name" value="von Willebrand factor, type A domain"/>
    <property type="match status" value="1"/>
</dbReference>
<keyword evidence="3" id="KW-1185">Reference proteome</keyword>
<proteinExistence type="predicted"/>
<dbReference type="EMBL" id="CP019646">
    <property type="protein sequence ID" value="AQQ71076.1"/>
    <property type="molecule type" value="Genomic_DNA"/>
</dbReference>
<dbReference type="PANTHER" id="PTHR33608">
    <property type="entry name" value="BLL2464 PROTEIN"/>
    <property type="match status" value="1"/>
</dbReference>
<dbReference type="InterPro" id="IPR036465">
    <property type="entry name" value="vWFA_dom_sf"/>
</dbReference>
<gene>
    <name evidence="2" type="ORF">SMSP2_01440</name>
</gene>
<dbReference type="InterPro" id="IPR002881">
    <property type="entry name" value="DUF58"/>
</dbReference>
<dbReference type="PANTHER" id="PTHR33608:SF7">
    <property type="entry name" value="DUF58 DOMAIN-CONTAINING PROTEIN"/>
    <property type="match status" value="1"/>
</dbReference>
<dbReference type="AlphaFoldDB" id="A0A1Q2MEE8"/>
<feature type="domain" description="DUF58" evidence="1">
    <location>
        <begin position="45"/>
        <end position="252"/>
    </location>
</feature>
<dbReference type="Pfam" id="PF01882">
    <property type="entry name" value="DUF58"/>
    <property type="match status" value="1"/>
</dbReference>
<dbReference type="STRING" id="1851148.SMSP2_01440"/>
<organism evidence="2 3">
    <name type="scientific">Limihaloglobus sulfuriphilus</name>
    <dbReference type="NCBI Taxonomy" id="1851148"/>
    <lineage>
        <taxon>Bacteria</taxon>
        <taxon>Pseudomonadati</taxon>
        <taxon>Planctomycetota</taxon>
        <taxon>Phycisphaerae</taxon>
        <taxon>Sedimentisphaerales</taxon>
        <taxon>Sedimentisphaeraceae</taxon>
        <taxon>Limihaloglobus</taxon>
    </lineage>
</organism>
<protein>
    <recommendedName>
        <fullName evidence="1">DUF58 domain-containing protein</fullName>
    </recommendedName>
</protein>
<dbReference type="SUPFAM" id="SSF53300">
    <property type="entry name" value="vWA-like"/>
    <property type="match status" value="1"/>
</dbReference>
<reference evidence="3" key="1">
    <citation type="submission" date="2017-02" db="EMBL/GenBank/DDBJ databases">
        <title>Comparative genomics and description of representatives of a novel lineage of planctomycetes thriving in anoxic sediments.</title>
        <authorList>
            <person name="Spring S."/>
            <person name="Bunk B."/>
            <person name="Sproer C."/>
        </authorList>
    </citation>
    <scope>NUCLEOTIDE SEQUENCE [LARGE SCALE GENOMIC DNA]</scope>
    <source>
        <strain evidence="3">SM-Chi-D1</strain>
    </source>
</reference>
<dbReference type="KEGG" id="pbas:SMSP2_01440"/>
<dbReference type="Proteomes" id="UP000188181">
    <property type="component" value="Chromosome"/>
</dbReference>
<dbReference type="RefSeq" id="WP_146683291.1">
    <property type="nucleotide sequence ID" value="NZ_CP019646.1"/>
</dbReference>
<name>A0A1Q2MEE8_9BACT</name>
<sequence>MARLLTNSEIERLKRLQIRTDRVPRGGFYSEHRSKEIGHGLEFADHRQYVPGDDIRKVDWNLYRRNRQLFVRLFEENENLPVYILLDLSDSMLFDLDGLRSVAARKLAAAFCAVALNQGEMVQVFAMQDGIWPEKRQFARKNAFETALSHIESLEGGSKLDITDALDQFSKYRIRPGLLIVLSDFFSNRGIDRLCNAVRNLYHKCLFVQMGLEVDEYPVVDSEVRFVDCESGDYVEVADDERLLSEYTRLYQDYYHRLDRSALSMGSTLYRIDSQDNLERHLETLFINGTLRI</sequence>